<dbReference type="BioCyc" id="PSP1104324:GJSN-980-MONOMER"/>
<proteinExistence type="predicted"/>
<keyword evidence="2" id="KW-1185">Reference proteome</keyword>
<evidence type="ECO:0000313" key="2">
    <source>
        <dbReference type="Proteomes" id="UP000005867"/>
    </source>
</evidence>
<dbReference type="HOGENOM" id="CLU_3263964_0_0_2"/>
<dbReference type="AlphaFoldDB" id="G7VBL1"/>
<sequence length="41" mass="4940">MFWREEAEDVTVILFQFFCRFFRGHLPPRQGVQRLGVSILL</sequence>
<reference evidence="1 2" key="1">
    <citation type="journal article" date="2012" name="J. Bacteriol.">
        <title>Complete genome sequence of strain 1860, a crenarchaeon of the genus pyrobaculum able to grow with various electron acceptors.</title>
        <authorList>
            <person name="Mardanov A.V."/>
            <person name="Gumerov V.M."/>
            <person name="Slobodkina G.B."/>
            <person name="Beletsky A.V."/>
            <person name="Bonch-Osmolovskaya E.A."/>
            <person name="Ravin N.V."/>
            <person name="Skryabin K.G."/>
        </authorList>
    </citation>
    <scope>NUCLEOTIDE SEQUENCE [LARGE SCALE GENOMIC DNA]</scope>
    <source>
        <strain evidence="1 2">1860</strain>
    </source>
</reference>
<gene>
    <name evidence="1" type="ORF">P186_1002</name>
</gene>
<accession>G7VBL1</accession>
<dbReference type="KEGG" id="pyr:P186_1002"/>
<organism evidence="1 2">
    <name type="scientific">Pyrobaculum ferrireducens</name>
    <dbReference type="NCBI Taxonomy" id="1104324"/>
    <lineage>
        <taxon>Archaea</taxon>
        <taxon>Thermoproteota</taxon>
        <taxon>Thermoprotei</taxon>
        <taxon>Thermoproteales</taxon>
        <taxon>Thermoproteaceae</taxon>
        <taxon>Pyrobaculum</taxon>
    </lineage>
</organism>
<protein>
    <submittedName>
        <fullName evidence="1">Uncharacterized protein</fullName>
    </submittedName>
</protein>
<evidence type="ECO:0000313" key="1">
    <source>
        <dbReference type="EMBL" id="AET32441.1"/>
    </source>
</evidence>
<dbReference type="Proteomes" id="UP000005867">
    <property type="component" value="Chromosome"/>
</dbReference>
<dbReference type="EMBL" id="CP003098">
    <property type="protein sequence ID" value="AET32441.1"/>
    <property type="molecule type" value="Genomic_DNA"/>
</dbReference>
<name>G7VBL1_9CREN</name>